<evidence type="ECO:0000256" key="1">
    <source>
        <dbReference type="ARBA" id="ARBA00022670"/>
    </source>
</evidence>
<reference evidence="7 8" key="1">
    <citation type="submission" date="2017-06" db="EMBL/GenBank/DDBJ databases">
        <authorList>
            <consortium name="Pathogen Informatics"/>
        </authorList>
    </citation>
    <scope>NUCLEOTIDE SEQUENCE [LARGE SCALE GENOMIC DNA]</scope>
    <source>
        <strain evidence="7 8">NCTC13039</strain>
    </source>
</reference>
<dbReference type="STRING" id="1121387.GCA_000429885_01027"/>
<dbReference type="InterPro" id="IPR023828">
    <property type="entry name" value="Peptidase_S8_Ser-AS"/>
</dbReference>
<keyword evidence="1" id="KW-0645">Protease</keyword>
<keyword evidence="8" id="KW-1185">Reference proteome</keyword>
<gene>
    <name evidence="7" type="ORF">SAMEA4475696_01061</name>
</gene>
<dbReference type="GO" id="GO:0008237">
    <property type="term" value="F:metallopeptidase activity"/>
    <property type="evidence" value="ECO:0007669"/>
    <property type="project" value="InterPro"/>
</dbReference>
<dbReference type="EMBL" id="LT906453">
    <property type="protein sequence ID" value="SNV20626.1"/>
    <property type="molecule type" value="Genomic_DNA"/>
</dbReference>
<proteinExistence type="predicted"/>
<evidence type="ECO:0000256" key="4">
    <source>
        <dbReference type="SAM" id="MobiDB-lite"/>
    </source>
</evidence>
<feature type="chain" id="PRO_5038458083" evidence="5">
    <location>
        <begin position="21"/>
        <end position="239"/>
    </location>
</feature>
<keyword evidence="3" id="KW-0720">Serine protease</keyword>
<sequence length="239" mass="25439">MAALLATVLLASACSSPASQQQQQRPAAPSNTAAAVPPGSTPSSSGTSSSTPTASGTTPGSTPPKPSSSQVTPRPAVPVRKTKRHTYKVITRGKVLTNTKQFAAEAAKIYADPRGWKKASHRFVRVPASAPADFTLVLASPQSVASFSPSCKKQFSCRVGKYVVINDLNWRKKTPAFKGSLDTYHHMVLNHETGHWLGLKHRYCAKNGDKASLMQQQSKSLQGCVANGWPTDAEVASVR</sequence>
<keyword evidence="5" id="KW-0732">Signal</keyword>
<name>A0A239VFI2_9MICO</name>
<dbReference type="KEGG" id="dco:SAMEA4475696_1061"/>
<evidence type="ECO:0000256" key="5">
    <source>
        <dbReference type="SAM" id="SignalP"/>
    </source>
</evidence>
<dbReference type="InterPro" id="IPR022603">
    <property type="entry name" value="DUF3152"/>
</dbReference>
<feature type="region of interest" description="Disordered" evidence="4">
    <location>
        <begin position="14"/>
        <end position="84"/>
    </location>
</feature>
<dbReference type="PROSITE" id="PS00138">
    <property type="entry name" value="SUBTILASE_SER"/>
    <property type="match status" value="1"/>
</dbReference>
<feature type="compositionally biased region" description="Low complexity" evidence="4">
    <location>
        <begin position="14"/>
        <end position="60"/>
    </location>
</feature>
<dbReference type="InterPro" id="IPR024079">
    <property type="entry name" value="MetalloPept_cat_dom_sf"/>
</dbReference>
<dbReference type="Gene3D" id="3.40.390.10">
    <property type="entry name" value="Collagenase (Catalytic Domain)"/>
    <property type="match status" value="1"/>
</dbReference>
<evidence type="ECO:0000256" key="3">
    <source>
        <dbReference type="ARBA" id="ARBA00022825"/>
    </source>
</evidence>
<dbReference type="Proteomes" id="UP000242637">
    <property type="component" value="Chromosome 1"/>
</dbReference>
<evidence type="ECO:0000256" key="2">
    <source>
        <dbReference type="ARBA" id="ARBA00022801"/>
    </source>
</evidence>
<dbReference type="AlphaFoldDB" id="A0A239VFI2"/>
<dbReference type="SUPFAM" id="SSF55486">
    <property type="entry name" value="Metalloproteases ('zincins'), catalytic domain"/>
    <property type="match status" value="1"/>
</dbReference>
<feature type="domain" description="DUF3152" evidence="6">
    <location>
        <begin position="78"/>
        <end position="222"/>
    </location>
</feature>
<evidence type="ECO:0000259" key="6">
    <source>
        <dbReference type="Pfam" id="PF11350"/>
    </source>
</evidence>
<dbReference type="Pfam" id="PF11350">
    <property type="entry name" value="DUF3152"/>
    <property type="match status" value="1"/>
</dbReference>
<accession>A0A239VFI2</accession>
<keyword evidence="2" id="KW-0378">Hydrolase</keyword>
<dbReference type="GO" id="GO:0008236">
    <property type="term" value="F:serine-type peptidase activity"/>
    <property type="evidence" value="ECO:0007669"/>
    <property type="project" value="UniProtKB-KW"/>
</dbReference>
<evidence type="ECO:0000313" key="8">
    <source>
        <dbReference type="Proteomes" id="UP000242637"/>
    </source>
</evidence>
<dbReference type="GO" id="GO:0006508">
    <property type="term" value="P:proteolysis"/>
    <property type="evidence" value="ECO:0007669"/>
    <property type="project" value="UniProtKB-KW"/>
</dbReference>
<evidence type="ECO:0000313" key="7">
    <source>
        <dbReference type="EMBL" id="SNV20626.1"/>
    </source>
</evidence>
<protein>
    <submittedName>
        <fullName evidence="7">Protein of uncharacterized function (DUF3152)</fullName>
    </submittedName>
</protein>
<organism evidence="7 8">
    <name type="scientific">Dermatophilus congolensis</name>
    <dbReference type="NCBI Taxonomy" id="1863"/>
    <lineage>
        <taxon>Bacteria</taxon>
        <taxon>Bacillati</taxon>
        <taxon>Actinomycetota</taxon>
        <taxon>Actinomycetes</taxon>
        <taxon>Micrococcales</taxon>
        <taxon>Dermatophilaceae</taxon>
        <taxon>Dermatophilus</taxon>
    </lineage>
</organism>
<feature type="signal peptide" evidence="5">
    <location>
        <begin position="1"/>
        <end position="20"/>
    </location>
</feature>